<evidence type="ECO:0000256" key="2">
    <source>
        <dbReference type="SAM" id="Phobius"/>
    </source>
</evidence>
<feature type="transmembrane region" description="Helical" evidence="2">
    <location>
        <begin position="169"/>
        <end position="192"/>
    </location>
</feature>
<evidence type="ECO:0000313" key="3">
    <source>
        <dbReference type="EMBL" id="AJF96897.1"/>
    </source>
</evidence>
<feature type="region of interest" description="Disordered" evidence="1">
    <location>
        <begin position="115"/>
        <end position="151"/>
    </location>
</feature>
<evidence type="ECO:0000313" key="4">
    <source>
        <dbReference type="Proteomes" id="UP000202511"/>
    </source>
</evidence>
<keyword evidence="2" id="KW-0812">Transmembrane</keyword>
<dbReference type="EMBL" id="KP136319">
    <property type="protein sequence ID" value="AJF96897.1"/>
    <property type="molecule type" value="Genomic_DNA"/>
</dbReference>
<sequence>MRTRAQKTAACPQATGPQSRAQVAVTGFLSAHSLAGPVWKKIRSLQKRQQKRKEGKRRDDTRRGTERTIEDLQHRAMLHWPSSQRAPSIEAAPLPPPPSRTPSVFDRWLADTGANPHDLCLPGTRRGREARARTPPAPEAPSRLSVSCGPLDEAPRRPARLSFPLRLQLVPPLAAAATIATMTIVAATTIVAPT</sequence>
<feature type="compositionally biased region" description="Basic residues" evidence="1">
    <location>
        <begin position="41"/>
        <end position="55"/>
    </location>
</feature>
<protein>
    <submittedName>
        <fullName evidence="3">Uncharacterized protein</fullName>
    </submittedName>
</protein>
<feature type="region of interest" description="Disordered" evidence="1">
    <location>
        <begin position="41"/>
        <end position="67"/>
    </location>
</feature>
<dbReference type="KEGG" id="vg:23461814"/>
<dbReference type="GeneID" id="23461814"/>
<proteinExistence type="predicted"/>
<evidence type="ECO:0000256" key="1">
    <source>
        <dbReference type="SAM" id="MobiDB-lite"/>
    </source>
</evidence>
<feature type="compositionally biased region" description="Basic and acidic residues" evidence="1">
    <location>
        <begin position="56"/>
        <end position="67"/>
    </location>
</feature>
<keyword evidence="2" id="KW-0472">Membrane</keyword>
<feature type="region of interest" description="Disordered" evidence="1">
    <location>
        <begin position="1"/>
        <end position="20"/>
    </location>
</feature>
<dbReference type="Proteomes" id="UP000202511">
    <property type="component" value="Segment"/>
</dbReference>
<dbReference type="RefSeq" id="YP_009119132.1">
    <property type="nucleotide sequence ID" value="NC_026440.1"/>
</dbReference>
<reference evidence="3 4" key="1">
    <citation type="journal article" date="2015" name="Parasitol. Res.">
        <title>Viruses in close associations with free-living amoebae.</title>
        <authorList>
            <person name="Scheid P."/>
        </authorList>
    </citation>
    <scope>NUCLEOTIDE SEQUENCE [LARGE SCALE GENOMIC DNA]</scope>
    <source>
        <strain evidence="3">KlaHel</strain>
    </source>
</reference>
<name>A0A0B5JBF8_9VIRU</name>
<organism evidence="3 4">
    <name type="scientific">Pandoravirus inopinatum</name>
    <dbReference type="NCBI Taxonomy" id="1605721"/>
    <lineage>
        <taxon>Viruses</taxon>
        <taxon>Pandoravirus</taxon>
    </lineage>
</organism>
<accession>A0A0B5JBF8</accession>
<keyword evidence="2" id="KW-1133">Transmembrane helix</keyword>